<sequence>MSGSKRLLEDLEADRQWAESMLLDAGALKECELHGYLVDQMDSSAFEDAVLAGRQESSENEEAIRHKLQNVLNDYGDECPGCEANAAD</sequence>
<proteinExistence type="predicted"/>
<protein>
    <submittedName>
        <fullName evidence="1">Uncharacterized protein</fullName>
    </submittedName>
</protein>
<accession>A0A432PS50</accession>
<organism evidence="1 2">
    <name type="scientific">Rhizobium vallis</name>
    <dbReference type="NCBI Taxonomy" id="634290"/>
    <lineage>
        <taxon>Bacteria</taxon>
        <taxon>Pseudomonadati</taxon>
        <taxon>Pseudomonadota</taxon>
        <taxon>Alphaproteobacteria</taxon>
        <taxon>Hyphomicrobiales</taxon>
        <taxon>Rhizobiaceae</taxon>
        <taxon>Rhizobium/Agrobacterium group</taxon>
        <taxon>Rhizobium</taxon>
    </lineage>
</organism>
<gene>
    <name evidence="1" type="ORF">EFQ99_00040</name>
</gene>
<keyword evidence="2" id="KW-1185">Reference proteome</keyword>
<dbReference type="Proteomes" id="UP000278823">
    <property type="component" value="Unassembled WGS sequence"/>
</dbReference>
<reference evidence="2" key="1">
    <citation type="submission" date="2018-11" db="EMBL/GenBank/DDBJ databases">
        <title>Rhizobium chutanense sp. nov., isolated from root nodules of Phaseolus vulgaris in China.</title>
        <authorList>
            <person name="Huo Y."/>
        </authorList>
    </citation>
    <scope>NUCLEOTIDE SEQUENCE [LARGE SCALE GENOMIC DNA]</scope>
    <source>
        <strain evidence="2">CCBAU 65647</strain>
    </source>
</reference>
<evidence type="ECO:0000313" key="2">
    <source>
        <dbReference type="Proteomes" id="UP000278823"/>
    </source>
</evidence>
<comment type="caution">
    <text evidence="1">The sequence shown here is derived from an EMBL/GenBank/DDBJ whole genome shotgun (WGS) entry which is preliminary data.</text>
</comment>
<evidence type="ECO:0000313" key="1">
    <source>
        <dbReference type="EMBL" id="RUM26641.1"/>
    </source>
</evidence>
<dbReference type="InterPro" id="IPR048532">
    <property type="entry name" value="ea8_5-like_sf"/>
</dbReference>
<dbReference type="Gene3D" id="1.10.10.1920">
    <property type="match status" value="1"/>
</dbReference>
<name>A0A432PS50_9HYPH</name>
<dbReference type="AlphaFoldDB" id="A0A432PS50"/>
<dbReference type="EMBL" id="RJTH01000001">
    <property type="protein sequence ID" value="RUM26641.1"/>
    <property type="molecule type" value="Genomic_DNA"/>
</dbReference>